<feature type="signal peptide" evidence="1">
    <location>
        <begin position="1"/>
        <end position="18"/>
    </location>
</feature>
<evidence type="ECO:0000256" key="1">
    <source>
        <dbReference type="SAM" id="SignalP"/>
    </source>
</evidence>
<proteinExistence type="predicted"/>
<protein>
    <recommendedName>
        <fullName evidence="4">Lipocalin-like domain-containing protein</fullName>
    </recommendedName>
</protein>
<keyword evidence="1" id="KW-0732">Signal</keyword>
<accession>A0A1Z3N5I1</accession>
<dbReference type="RefSeq" id="WP_088564353.1">
    <property type="nucleotide sequence ID" value="NZ_CP020946.1"/>
</dbReference>
<dbReference type="OrthoDB" id="9342621at2"/>
<feature type="chain" id="PRO_5013368939" description="Lipocalin-like domain-containing protein" evidence="1">
    <location>
        <begin position="19"/>
        <end position="163"/>
    </location>
</feature>
<dbReference type="AlphaFoldDB" id="A0A1Z3N5I1"/>
<evidence type="ECO:0000313" key="3">
    <source>
        <dbReference type="Proteomes" id="UP000197003"/>
    </source>
</evidence>
<dbReference type="Proteomes" id="UP000197003">
    <property type="component" value="Chromosome"/>
</dbReference>
<sequence>MKKVVFAALLLSASSALADVSSFIGRYDLNASDINGETFCYDGVIISENEESELEFYRADVTYMPLYKGVVNGEAREVSGSHGEALSSSKGKEKVTYKNGTLTFQYSGVNKFLGVPASRVQSGVSMKISEKGRVLTLTRKEFEGIAFGVGRDAVAKCEYIRSK</sequence>
<gene>
    <name evidence="2" type="ORF">B9G79_03695</name>
</gene>
<organism evidence="2 3">
    <name type="scientific">Bdellovibrio bacteriovorus</name>
    <dbReference type="NCBI Taxonomy" id="959"/>
    <lineage>
        <taxon>Bacteria</taxon>
        <taxon>Pseudomonadati</taxon>
        <taxon>Bdellovibrionota</taxon>
        <taxon>Bdellovibrionia</taxon>
        <taxon>Bdellovibrionales</taxon>
        <taxon>Pseudobdellovibrionaceae</taxon>
        <taxon>Bdellovibrio</taxon>
    </lineage>
</organism>
<dbReference type="EMBL" id="CP020946">
    <property type="protein sequence ID" value="ASD62732.1"/>
    <property type="molecule type" value="Genomic_DNA"/>
</dbReference>
<name>A0A1Z3N5I1_BDEBC</name>
<reference evidence="2 3" key="1">
    <citation type="submission" date="2017-04" db="EMBL/GenBank/DDBJ databases">
        <title>Whole genome sequence of Bdellovibrio bacteriovorus strain SSB218315.</title>
        <authorList>
            <person name="Oyedara O."/>
            <person name="Rodriguez-Perez M.A."/>
        </authorList>
    </citation>
    <scope>NUCLEOTIDE SEQUENCE [LARGE SCALE GENOMIC DNA]</scope>
    <source>
        <strain evidence="2 3">SSB218315</strain>
    </source>
</reference>
<evidence type="ECO:0008006" key="4">
    <source>
        <dbReference type="Google" id="ProtNLM"/>
    </source>
</evidence>
<evidence type="ECO:0000313" key="2">
    <source>
        <dbReference type="EMBL" id="ASD62732.1"/>
    </source>
</evidence>